<protein>
    <submittedName>
        <fullName evidence="1">Uncharacterized protein</fullName>
    </submittedName>
</protein>
<keyword evidence="2" id="KW-1185">Reference proteome</keyword>
<gene>
    <name evidence="1" type="ORF">NOSIN_00220</name>
</gene>
<sequence>MLKLAEGTARILGILALSELIARQTFNKELRSQFRKGASFGTWISLIDLFLAKVESPRIQELTALRDSPITQTLERIKEFRNRSHHAHGVRFSHELHEDVEQLEPRVLSVINSVNWLSSIRWFWVERCEYLNESSFRIVGLQLRGSHPSWEPLEQLETYPLRPGRIYVDSRLSRQPVDLWPLAMVRLCQECRTQELFLLDQMVSGQAILRSLEEHPLEIRYSASGET</sequence>
<dbReference type="AlphaFoldDB" id="A0A1V3BVQ9"/>
<dbReference type="EMBL" id="MCOK01000001">
    <property type="protein sequence ID" value="OOC52453.1"/>
    <property type="molecule type" value="Genomic_DNA"/>
</dbReference>
<dbReference type="REBASE" id="200123">
    <property type="entry name" value="M.Nsi102ORF220P"/>
</dbReference>
<comment type="caution">
    <text evidence="1">The sequence shown here is derived from an EMBL/GenBank/DDBJ whole genome shotgun (WGS) entry which is preliminary data.</text>
</comment>
<reference evidence="2" key="1">
    <citation type="submission" date="2016-08" db="EMBL/GenBank/DDBJ databases">
        <authorList>
            <person name="Tokovenko B."/>
            <person name="Kalinowski J."/>
        </authorList>
    </citation>
    <scope>NUCLEOTIDE SEQUENCE [LARGE SCALE GENOMIC DNA]</scope>
    <source>
        <strain evidence="2">UTMC102</strain>
    </source>
</reference>
<evidence type="ECO:0000313" key="2">
    <source>
        <dbReference type="Proteomes" id="UP000189004"/>
    </source>
</evidence>
<organism evidence="1 2">
    <name type="scientific">Nocardiopsis sinuspersici</name>
    <dbReference type="NCBI Taxonomy" id="501010"/>
    <lineage>
        <taxon>Bacteria</taxon>
        <taxon>Bacillati</taxon>
        <taxon>Actinomycetota</taxon>
        <taxon>Actinomycetes</taxon>
        <taxon>Streptosporangiales</taxon>
        <taxon>Nocardiopsidaceae</taxon>
        <taxon>Nocardiopsis</taxon>
    </lineage>
</organism>
<accession>A0A1V3BVQ9</accession>
<dbReference type="Proteomes" id="UP000189004">
    <property type="component" value="Unassembled WGS sequence"/>
</dbReference>
<proteinExistence type="predicted"/>
<name>A0A1V3BVQ9_9ACTN</name>
<evidence type="ECO:0000313" key="1">
    <source>
        <dbReference type="EMBL" id="OOC52453.1"/>
    </source>
</evidence>